<protein>
    <submittedName>
        <fullName evidence="2">Uncharacterized protein</fullName>
    </submittedName>
</protein>
<evidence type="ECO:0000313" key="2">
    <source>
        <dbReference type="EMBL" id="QRD06122.1"/>
    </source>
</evidence>
<proteinExistence type="predicted"/>
<evidence type="ECO:0000313" key="3">
    <source>
        <dbReference type="Proteomes" id="UP000663193"/>
    </source>
</evidence>
<organism evidence="2 3">
    <name type="scientific">Phaeosphaeria nodorum (strain SN15 / ATCC MYA-4574 / FGSC 10173)</name>
    <name type="common">Glume blotch fungus</name>
    <name type="synonym">Parastagonospora nodorum</name>
    <dbReference type="NCBI Taxonomy" id="321614"/>
    <lineage>
        <taxon>Eukaryota</taxon>
        <taxon>Fungi</taxon>
        <taxon>Dikarya</taxon>
        <taxon>Ascomycota</taxon>
        <taxon>Pezizomycotina</taxon>
        <taxon>Dothideomycetes</taxon>
        <taxon>Pleosporomycetidae</taxon>
        <taxon>Pleosporales</taxon>
        <taxon>Pleosporineae</taxon>
        <taxon>Phaeosphaeriaceae</taxon>
        <taxon>Parastagonospora</taxon>
    </lineage>
</organism>
<sequence length="202" mass="22446">MQSYRYLPMHCRHHRYCSAHQGSFRCSTYPQKVTREPRIEAWFSGAKIAAACHFTEPPICIPITNLASATNSHPPPVVLSTPRLTRSRTIQAPGTTALSQSSRLCSSNIRIRQPYTSHSHTILAVLTVGEATHISDRCWWERGFASETWRRIHPSAGLTVDPHGEAYESCAHSQRGAHVRVSLSQSQRIRSRSDGGTSVTGS</sequence>
<dbReference type="EMBL" id="CP069042">
    <property type="protein sequence ID" value="QRD06122.1"/>
    <property type="molecule type" value="Genomic_DNA"/>
</dbReference>
<keyword evidence="3" id="KW-1185">Reference proteome</keyword>
<reference evidence="3" key="1">
    <citation type="journal article" date="2021" name="BMC Genomics">
        <title>Chromosome-level genome assembly and manually-curated proteome of model necrotroph Parastagonospora nodorum Sn15 reveals a genome-wide trove of candidate effector homologs, and redundancy of virulence-related functions within an accessory chromosome.</title>
        <authorList>
            <person name="Bertazzoni S."/>
            <person name="Jones D.A.B."/>
            <person name="Phan H.T."/>
            <person name="Tan K.-C."/>
            <person name="Hane J.K."/>
        </authorList>
    </citation>
    <scope>NUCLEOTIDE SEQUENCE [LARGE SCALE GENOMIC DNA]</scope>
    <source>
        <strain evidence="3">SN15 / ATCC MYA-4574 / FGSC 10173)</strain>
    </source>
</reference>
<feature type="region of interest" description="Disordered" evidence="1">
    <location>
        <begin position="181"/>
        <end position="202"/>
    </location>
</feature>
<dbReference type="Proteomes" id="UP000663193">
    <property type="component" value="Chromosome 20"/>
</dbReference>
<dbReference type="VEuPathDB" id="FungiDB:JI435_309060"/>
<dbReference type="AlphaFoldDB" id="A0A7U2NPX1"/>
<accession>A0A7U2NPX1</accession>
<name>A0A7U2NPX1_PHANO</name>
<gene>
    <name evidence="2" type="ORF">JI435_309060</name>
</gene>
<evidence type="ECO:0000256" key="1">
    <source>
        <dbReference type="SAM" id="MobiDB-lite"/>
    </source>
</evidence>